<dbReference type="KEGG" id="dci:103519693"/>
<dbReference type="Proteomes" id="UP000079169">
    <property type="component" value="Unplaced"/>
</dbReference>
<name>A0A1S3DJ42_DIACI</name>
<dbReference type="RefSeq" id="XP_008483006.1">
    <property type="nucleotide sequence ID" value="XM_008484784.1"/>
</dbReference>
<reference evidence="2" key="1">
    <citation type="submission" date="2025-08" db="UniProtKB">
        <authorList>
            <consortium name="RefSeq"/>
        </authorList>
    </citation>
    <scope>IDENTIFICATION</scope>
</reference>
<dbReference type="OMA" id="IERICCK"/>
<dbReference type="PaxDb" id="121845-A0A1S3DJ42"/>
<dbReference type="PANTHER" id="PTHR21459">
    <property type="entry name" value="PROTEIN CBG08968"/>
    <property type="match status" value="1"/>
</dbReference>
<dbReference type="AlphaFoldDB" id="A0A1S3DJ42"/>
<evidence type="ECO:0000313" key="1">
    <source>
        <dbReference type="Proteomes" id="UP000079169"/>
    </source>
</evidence>
<dbReference type="GeneID" id="103519693"/>
<proteinExistence type="predicted"/>
<keyword evidence="1" id="KW-1185">Reference proteome</keyword>
<dbReference type="PANTHER" id="PTHR21459:SF2">
    <property type="entry name" value="PROTEIN CBG08968"/>
    <property type="match status" value="1"/>
</dbReference>
<gene>
    <name evidence="2" type="primary">LOC103519693</name>
</gene>
<protein>
    <submittedName>
        <fullName evidence="2">Uncharacterized protein LOC103519693</fullName>
    </submittedName>
</protein>
<organism evidence="1 2">
    <name type="scientific">Diaphorina citri</name>
    <name type="common">Asian citrus psyllid</name>
    <dbReference type="NCBI Taxonomy" id="121845"/>
    <lineage>
        <taxon>Eukaryota</taxon>
        <taxon>Metazoa</taxon>
        <taxon>Ecdysozoa</taxon>
        <taxon>Arthropoda</taxon>
        <taxon>Hexapoda</taxon>
        <taxon>Insecta</taxon>
        <taxon>Pterygota</taxon>
        <taxon>Neoptera</taxon>
        <taxon>Paraneoptera</taxon>
        <taxon>Hemiptera</taxon>
        <taxon>Sternorrhyncha</taxon>
        <taxon>Psylloidea</taxon>
        <taxon>Psyllidae</taxon>
        <taxon>Diaphorininae</taxon>
        <taxon>Diaphorina</taxon>
    </lineage>
</organism>
<sequence>MNHDLKFNAHYQYVTNKAFKTLGFLYRNTKEFKNPASLKTLYCSLVRSSLEYCSTLWSPGYQTYIHQIESVQRKFLRMLNFKLHHTTNNINYQELMKTFNIQTLQHRRDVADVVFLLKLIKNEIKCADVQGQLGFRTNNMNTRNKDIFTVLKSKTNIAQNSPLSRCMTLCNILANPPFNIDVLNESPASIKSKLLSLPSLHQVADS</sequence>
<accession>A0A1S3DJ42</accession>
<evidence type="ECO:0000313" key="2">
    <source>
        <dbReference type="RefSeq" id="XP_008483006.1"/>
    </source>
</evidence>